<feature type="domain" description="Glucose/Sorbosone dehydrogenase" evidence="1">
    <location>
        <begin position="149"/>
        <end position="342"/>
    </location>
</feature>
<dbReference type="EMBL" id="SMAJ01000005">
    <property type="protein sequence ID" value="TCT08550.1"/>
    <property type="molecule type" value="Genomic_DNA"/>
</dbReference>
<dbReference type="PANTHER" id="PTHR33546">
    <property type="entry name" value="LARGE, MULTIFUNCTIONAL SECRETED PROTEIN-RELATED"/>
    <property type="match status" value="1"/>
</dbReference>
<dbReference type="OrthoDB" id="9770043at2"/>
<dbReference type="InterPro" id="IPR011042">
    <property type="entry name" value="6-blade_b-propeller_TolB-like"/>
</dbReference>
<dbReference type="Pfam" id="PF07995">
    <property type="entry name" value="GSDH"/>
    <property type="match status" value="1"/>
</dbReference>
<reference evidence="2 3" key="1">
    <citation type="submission" date="2019-03" db="EMBL/GenBank/DDBJ databases">
        <title>Genomic Encyclopedia of Type Strains, Phase IV (KMG-IV): sequencing the most valuable type-strain genomes for metagenomic binning, comparative biology and taxonomic classification.</title>
        <authorList>
            <person name="Goeker M."/>
        </authorList>
    </citation>
    <scope>NUCLEOTIDE SEQUENCE [LARGE SCALE GENOMIC DNA]</scope>
    <source>
        <strain evidence="2 3">DSM 24591</strain>
    </source>
</reference>
<dbReference type="Proteomes" id="UP000295525">
    <property type="component" value="Unassembled WGS sequence"/>
</dbReference>
<proteinExistence type="predicted"/>
<name>A0A4R3M5G5_9BURK</name>
<dbReference type="SUPFAM" id="SSF50952">
    <property type="entry name" value="Soluble quinoprotein glucose dehydrogenase"/>
    <property type="match status" value="1"/>
</dbReference>
<gene>
    <name evidence="2" type="ORF">EDC26_105101</name>
</gene>
<sequence>MHPSSITHISRLKRALLCAGFILLGLLGNRAMPTPLPLDLLQVPPGFHIELLTHAVPNARQMALGRYANGRGVLYVGSMSAGNVYAVELEQNRAKAVHIIASGLELPVGVAYRDGQLYISAVSRILRLDGIDDRLNHPPKPIVATDRFPTETHHGWKFIAFGPDGWLYVPVGAPCNICNPDARHANIQRMRADGSQTELVARGVRNSVGFDWNPVDQSFWFTDNGRDMMGDNLPSDELNHVTKSGQHFGYPYCHQGDTLDPEFGAGHTCKEFVPPAVKLGPHVAALGMRFYTGHQFPPEYRNNLFIAEHGSWNRSKKIGYRVVRVVLDHNNRVVRQEPFIEGWLQHRANGAEVVWGRPVDVLNMPDGSLLVSDDLAGAIYRVSYGP</sequence>
<organism evidence="2 3">
    <name type="scientific">Paralcaligenes ureilyticus</name>
    <dbReference type="NCBI Taxonomy" id="627131"/>
    <lineage>
        <taxon>Bacteria</taxon>
        <taxon>Pseudomonadati</taxon>
        <taxon>Pseudomonadota</taxon>
        <taxon>Betaproteobacteria</taxon>
        <taxon>Burkholderiales</taxon>
        <taxon>Alcaligenaceae</taxon>
        <taxon>Paralcaligenes</taxon>
    </lineage>
</organism>
<evidence type="ECO:0000313" key="3">
    <source>
        <dbReference type="Proteomes" id="UP000295525"/>
    </source>
</evidence>
<accession>A0A4R3M5G5</accession>
<dbReference type="InterPro" id="IPR012938">
    <property type="entry name" value="Glc/Sorbosone_DH"/>
</dbReference>
<dbReference type="AlphaFoldDB" id="A0A4R3M5G5"/>
<keyword evidence="3" id="KW-1185">Reference proteome</keyword>
<dbReference type="PANTHER" id="PTHR33546:SF1">
    <property type="entry name" value="LARGE, MULTIFUNCTIONAL SECRETED PROTEIN"/>
    <property type="match status" value="1"/>
</dbReference>
<protein>
    <submittedName>
        <fullName evidence="2">Glucose/arabinose dehydrogenase</fullName>
    </submittedName>
</protein>
<dbReference type="Gene3D" id="2.120.10.30">
    <property type="entry name" value="TolB, C-terminal domain"/>
    <property type="match status" value="1"/>
</dbReference>
<dbReference type="InterPro" id="IPR011041">
    <property type="entry name" value="Quinoprot_gluc/sorb_DH_b-prop"/>
</dbReference>
<evidence type="ECO:0000259" key="1">
    <source>
        <dbReference type="Pfam" id="PF07995"/>
    </source>
</evidence>
<comment type="caution">
    <text evidence="2">The sequence shown here is derived from an EMBL/GenBank/DDBJ whole genome shotgun (WGS) entry which is preliminary data.</text>
</comment>
<evidence type="ECO:0000313" key="2">
    <source>
        <dbReference type="EMBL" id="TCT08550.1"/>
    </source>
</evidence>